<gene>
    <name evidence="2" type="ORF">COT51_00335</name>
</gene>
<sequence>MKRLKWFLVMFVLAILINVLPGFKNAGSLVGEPLFSPTQVLFAARIWTRTLIPFLSGLILGRLVLQLQKTRYLSGPYDKKAVAVFALIESLMVGEFAGLLHRQIDLFGWWLETAVWFFFLNLVGFSFEYLVYVIEEEVTHSHQ</sequence>
<keyword evidence="1" id="KW-0472">Membrane</keyword>
<evidence type="ECO:0000313" key="3">
    <source>
        <dbReference type="Proteomes" id="UP000231098"/>
    </source>
</evidence>
<feature type="transmembrane region" description="Helical" evidence="1">
    <location>
        <begin position="81"/>
        <end position="101"/>
    </location>
</feature>
<keyword evidence="1" id="KW-0812">Transmembrane</keyword>
<protein>
    <submittedName>
        <fullName evidence="2">Uncharacterized protein</fullName>
    </submittedName>
</protein>
<name>A0A2H0XAE8_UNCKA</name>
<proteinExistence type="predicted"/>
<dbReference type="Proteomes" id="UP000231098">
    <property type="component" value="Unassembled WGS sequence"/>
</dbReference>
<dbReference type="AlphaFoldDB" id="A0A2H0XAE8"/>
<accession>A0A2H0XAE8</accession>
<reference evidence="3" key="1">
    <citation type="submission" date="2017-09" db="EMBL/GenBank/DDBJ databases">
        <title>Depth-based differentiation of microbial function through sediment-hosted aquifers and enrichment of novel symbionts in the deep terrestrial subsurface.</title>
        <authorList>
            <person name="Probst A.J."/>
            <person name="Ladd B."/>
            <person name="Jarett J.K."/>
            <person name="Geller-Mcgrath D.E."/>
            <person name="Sieber C.M.K."/>
            <person name="Emerson J.B."/>
            <person name="Anantharaman K."/>
            <person name="Thomas B.C."/>
            <person name="Malmstrom R."/>
            <person name="Stieglmeier M."/>
            <person name="Klingl A."/>
            <person name="Woyke T."/>
            <person name="Ryan C.M."/>
            <person name="Banfield J.F."/>
        </authorList>
    </citation>
    <scope>NUCLEOTIDE SEQUENCE [LARGE SCALE GENOMIC DNA]</scope>
</reference>
<evidence type="ECO:0000256" key="1">
    <source>
        <dbReference type="SAM" id="Phobius"/>
    </source>
</evidence>
<feature type="transmembrane region" description="Helical" evidence="1">
    <location>
        <begin position="113"/>
        <end position="134"/>
    </location>
</feature>
<evidence type="ECO:0000313" key="2">
    <source>
        <dbReference type="EMBL" id="PIS21904.1"/>
    </source>
</evidence>
<organism evidence="2 3">
    <name type="scientific">candidate division WWE3 bacterium CG08_land_8_20_14_0_20_41_15</name>
    <dbReference type="NCBI Taxonomy" id="1975086"/>
    <lineage>
        <taxon>Bacteria</taxon>
        <taxon>Katanobacteria</taxon>
    </lineage>
</organism>
<dbReference type="EMBL" id="PEYV01000005">
    <property type="protein sequence ID" value="PIS21904.1"/>
    <property type="molecule type" value="Genomic_DNA"/>
</dbReference>
<keyword evidence="1" id="KW-1133">Transmembrane helix</keyword>
<feature type="transmembrane region" description="Helical" evidence="1">
    <location>
        <begin position="46"/>
        <end position="65"/>
    </location>
</feature>
<comment type="caution">
    <text evidence="2">The sequence shown here is derived from an EMBL/GenBank/DDBJ whole genome shotgun (WGS) entry which is preliminary data.</text>
</comment>